<comment type="caution">
    <text evidence="2">The sequence shown here is derived from an EMBL/GenBank/DDBJ whole genome shotgun (WGS) entry which is preliminary data.</text>
</comment>
<gene>
    <name evidence="2" type="ORF">AVEN_236566_1</name>
</gene>
<organism evidence="2 3">
    <name type="scientific">Araneus ventricosus</name>
    <name type="common">Orbweaver spider</name>
    <name type="synonym">Epeira ventricosa</name>
    <dbReference type="NCBI Taxonomy" id="182803"/>
    <lineage>
        <taxon>Eukaryota</taxon>
        <taxon>Metazoa</taxon>
        <taxon>Ecdysozoa</taxon>
        <taxon>Arthropoda</taxon>
        <taxon>Chelicerata</taxon>
        <taxon>Arachnida</taxon>
        <taxon>Araneae</taxon>
        <taxon>Araneomorphae</taxon>
        <taxon>Entelegynae</taxon>
        <taxon>Araneoidea</taxon>
        <taxon>Araneidae</taxon>
        <taxon>Araneus</taxon>
    </lineage>
</organism>
<evidence type="ECO:0000313" key="2">
    <source>
        <dbReference type="EMBL" id="GBM42557.1"/>
    </source>
</evidence>
<feature type="compositionally biased region" description="Polar residues" evidence="1">
    <location>
        <begin position="47"/>
        <end position="59"/>
    </location>
</feature>
<proteinExistence type="predicted"/>
<accession>A0A4Y2FNF9</accession>
<dbReference type="AlphaFoldDB" id="A0A4Y2FNF9"/>
<name>A0A4Y2FNF9_ARAVE</name>
<feature type="compositionally biased region" description="Polar residues" evidence="1">
    <location>
        <begin position="67"/>
        <end position="84"/>
    </location>
</feature>
<reference evidence="2 3" key="1">
    <citation type="journal article" date="2019" name="Sci. Rep.">
        <title>Orb-weaving spider Araneus ventricosus genome elucidates the spidroin gene catalogue.</title>
        <authorList>
            <person name="Kono N."/>
            <person name="Nakamura H."/>
            <person name="Ohtoshi R."/>
            <person name="Moran D.A.P."/>
            <person name="Shinohara A."/>
            <person name="Yoshida Y."/>
            <person name="Fujiwara M."/>
            <person name="Mori M."/>
            <person name="Tomita M."/>
            <person name="Arakawa K."/>
        </authorList>
    </citation>
    <scope>NUCLEOTIDE SEQUENCE [LARGE SCALE GENOMIC DNA]</scope>
</reference>
<feature type="region of interest" description="Disordered" evidence="1">
    <location>
        <begin position="39"/>
        <end position="84"/>
    </location>
</feature>
<dbReference type="Proteomes" id="UP000499080">
    <property type="component" value="Unassembled WGS sequence"/>
</dbReference>
<sequence length="84" mass="9418">MPRRTICKRMLFEKEMLQMLYNLSEIDSGFVEKSGLSQDAYIPGNESEPTSSDECFTENAQDDFSSENEGISSINTGSQHTRSA</sequence>
<evidence type="ECO:0000313" key="3">
    <source>
        <dbReference type="Proteomes" id="UP000499080"/>
    </source>
</evidence>
<protein>
    <submittedName>
        <fullName evidence="2">Uncharacterized protein</fullName>
    </submittedName>
</protein>
<evidence type="ECO:0000256" key="1">
    <source>
        <dbReference type="SAM" id="MobiDB-lite"/>
    </source>
</evidence>
<dbReference type="EMBL" id="BGPR01174597">
    <property type="protein sequence ID" value="GBM42557.1"/>
    <property type="molecule type" value="Genomic_DNA"/>
</dbReference>
<keyword evidence="3" id="KW-1185">Reference proteome</keyword>